<evidence type="ECO:0000313" key="3">
    <source>
        <dbReference type="Proteomes" id="UP001054945"/>
    </source>
</evidence>
<feature type="compositionally biased region" description="Polar residues" evidence="1">
    <location>
        <begin position="42"/>
        <end position="51"/>
    </location>
</feature>
<proteinExistence type="predicted"/>
<gene>
    <name evidence="2" type="ORF">CEXT_260231</name>
</gene>
<protein>
    <submittedName>
        <fullName evidence="2">Uncharacterized protein</fullName>
    </submittedName>
</protein>
<comment type="caution">
    <text evidence="2">The sequence shown here is derived from an EMBL/GenBank/DDBJ whole genome shotgun (WGS) entry which is preliminary data.</text>
</comment>
<keyword evidence="3" id="KW-1185">Reference proteome</keyword>
<dbReference type="AlphaFoldDB" id="A0AAV4PVV4"/>
<dbReference type="EMBL" id="BPLR01005165">
    <property type="protein sequence ID" value="GIY00309.1"/>
    <property type="molecule type" value="Genomic_DNA"/>
</dbReference>
<evidence type="ECO:0000313" key="2">
    <source>
        <dbReference type="EMBL" id="GIY00309.1"/>
    </source>
</evidence>
<organism evidence="2 3">
    <name type="scientific">Caerostris extrusa</name>
    <name type="common">Bark spider</name>
    <name type="synonym">Caerostris bankana</name>
    <dbReference type="NCBI Taxonomy" id="172846"/>
    <lineage>
        <taxon>Eukaryota</taxon>
        <taxon>Metazoa</taxon>
        <taxon>Ecdysozoa</taxon>
        <taxon>Arthropoda</taxon>
        <taxon>Chelicerata</taxon>
        <taxon>Arachnida</taxon>
        <taxon>Araneae</taxon>
        <taxon>Araneomorphae</taxon>
        <taxon>Entelegynae</taxon>
        <taxon>Araneoidea</taxon>
        <taxon>Araneidae</taxon>
        <taxon>Caerostris</taxon>
    </lineage>
</organism>
<name>A0AAV4PVV4_CAEEX</name>
<feature type="region of interest" description="Disordered" evidence="1">
    <location>
        <begin position="1"/>
        <end position="63"/>
    </location>
</feature>
<dbReference type="Proteomes" id="UP001054945">
    <property type="component" value="Unassembled WGS sequence"/>
</dbReference>
<evidence type="ECO:0000256" key="1">
    <source>
        <dbReference type="SAM" id="MobiDB-lite"/>
    </source>
</evidence>
<sequence>MIPARPAGKLVNLRINTATTEKRNNPPSSVAEAKTEQKTTEKASLSASQPRGNAAERIPPSDLTLRTWLWPRLPLQGSAGLPER</sequence>
<reference evidence="2 3" key="1">
    <citation type="submission" date="2021-06" db="EMBL/GenBank/DDBJ databases">
        <title>Caerostris extrusa draft genome.</title>
        <authorList>
            <person name="Kono N."/>
            <person name="Arakawa K."/>
        </authorList>
    </citation>
    <scope>NUCLEOTIDE SEQUENCE [LARGE SCALE GENOMIC DNA]</scope>
</reference>
<accession>A0AAV4PVV4</accession>